<name>A0ABP8E3M0_9MICO</name>
<sequence>MRELERAREAGEAVTGSISVISGSPVPSAMPVTSPSPAPVSSAPASVQAPGSAHTPTRRELRALREASAPAPADPVPLRAPKPEHERDLSEALSHVADIENGRATTPVPPREAPRTSAPSPAAPASDDDSDGDDVETAADAGLPMPVSAGRDSAPIAAEAPSAEAPSNDSVSGVRASTADDAEPAPGPRRHGAAPKLDEADAGVAERIASSTPAPSSTPTVFPFSLGSAPTPEAEPAAGNTGEVRSADPAPATAAPAAAAPAAAAPAAAAPAPAAAAPSAPRQPQIPASVPEPSGYVPPTGHWSTQADLDDDTVESVGAHFGSITSTGQHNALIIGNDQLPDVTGALNATGEVIITGSIDLPRSLAATGSHHAQRIDGSDIDRMLEEGDREQPDSDATPVRASRAVSANTSTRAVVLTAGKPKTNRLPIIAGIFGGAVILVIVGLVIAGFATHVL</sequence>
<feature type="compositionally biased region" description="Low complexity" evidence="1">
    <location>
        <begin position="12"/>
        <end position="53"/>
    </location>
</feature>
<accession>A0ABP8E3M0</accession>
<feature type="compositionally biased region" description="Basic and acidic residues" evidence="1">
    <location>
        <begin position="81"/>
        <end position="90"/>
    </location>
</feature>
<feature type="compositionally biased region" description="Low complexity" evidence="1">
    <location>
        <begin position="247"/>
        <end position="258"/>
    </location>
</feature>
<feature type="transmembrane region" description="Helical" evidence="2">
    <location>
        <begin position="429"/>
        <end position="451"/>
    </location>
</feature>
<evidence type="ECO:0000256" key="1">
    <source>
        <dbReference type="SAM" id="MobiDB-lite"/>
    </source>
</evidence>
<keyword evidence="2" id="KW-0472">Membrane</keyword>
<comment type="caution">
    <text evidence="3">The sequence shown here is derived from an EMBL/GenBank/DDBJ whole genome shotgun (WGS) entry which is preliminary data.</text>
</comment>
<evidence type="ECO:0000313" key="4">
    <source>
        <dbReference type="Proteomes" id="UP001501594"/>
    </source>
</evidence>
<evidence type="ECO:0000313" key="3">
    <source>
        <dbReference type="EMBL" id="GAA4266806.1"/>
    </source>
</evidence>
<gene>
    <name evidence="3" type="ORF">GCM10022256_24180</name>
</gene>
<protein>
    <submittedName>
        <fullName evidence="3">Uncharacterized protein</fullName>
    </submittedName>
</protein>
<proteinExistence type="predicted"/>
<feature type="compositionally biased region" description="Acidic residues" evidence="1">
    <location>
        <begin position="126"/>
        <end position="137"/>
    </location>
</feature>
<reference evidence="4" key="1">
    <citation type="journal article" date="2019" name="Int. J. Syst. Evol. Microbiol.">
        <title>The Global Catalogue of Microorganisms (GCM) 10K type strain sequencing project: providing services to taxonomists for standard genome sequencing and annotation.</title>
        <authorList>
            <consortium name="The Broad Institute Genomics Platform"/>
            <consortium name="The Broad Institute Genome Sequencing Center for Infectious Disease"/>
            <person name="Wu L."/>
            <person name="Ma J."/>
        </authorList>
    </citation>
    <scope>NUCLEOTIDE SEQUENCE [LARGE SCALE GENOMIC DNA]</scope>
    <source>
        <strain evidence="4">JCM 17442</strain>
    </source>
</reference>
<keyword evidence="2" id="KW-0812">Transmembrane</keyword>
<feature type="compositionally biased region" description="Low complexity" evidence="1">
    <location>
        <begin position="153"/>
        <end position="167"/>
    </location>
</feature>
<dbReference type="EMBL" id="BAABAU010000003">
    <property type="protein sequence ID" value="GAA4266806.1"/>
    <property type="molecule type" value="Genomic_DNA"/>
</dbReference>
<feature type="compositionally biased region" description="Basic and acidic residues" evidence="1">
    <location>
        <begin position="1"/>
        <end position="11"/>
    </location>
</feature>
<dbReference type="Proteomes" id="UP001501594">
    <property type="component" value="Unassembled WGS sequence"/>
</dbReference>
<feature type="compositionally biased region" description="Low complexity" evidence="1">
    <location>
        <begin position="209"/>
        <end position="220"/>
    </location>
</feature>
<organism evidence="3 4">
    <name type="scientific">Frondihabitans peucedani</name>
    <dbReference type="NCBI Taxonomy" id="598626"/>
    <lineage>
        <taxon>Bacteria</taxon>
        <taxon>Bacillati</taxon>
        <taxon>Actinomycetota</taxon>
        <taxon>Actinomycetes</taxon>
        <taxon>Micrococcales</taxon>
        <taxon>Microbacteriaceae</taxon>
        <taxon>Frondihabitans</taxon>
    </lineage>
</organism>
<feature type="region of interest" description="Disordered" evidence="1">
    <location>
        <begin position="1"/>
        <end position="258"/>
    </location>
</feature>
<feature type="compositionally biased region" description="Low complexity" evidence="1">
    <location>
        <begin position="115"/>
        <end position="125"/>
    </location>
</feature>
<feature type="region of interest" description="Disordered" evidence="1">
    <location>
        <begin position="274"/>
        <end position="307"/>
    </location>
</feature>
<evidence type="ECO:0000256" key="2">
    <source>
        <dbReference type="SAM" id="Phobius"/>
    </source>
</evidence>
<keyword evidence="4" id="KW-1185">Reference proteome</keyword>
<keyword evidence="2" id="KW-1133">Transmembrane helix</keyword>